<gene>
    <name evidence="2" type="ORF">AAG570_010007</name>
</gene>
<feature type="region of interest" description="Disordered" evidence="1">
    <location>
        <begin position="123"/>
        <end position="165"/>
    </location>
</feature>
<name>A0ABD0YNH1_9HEMI</name>
<dbReference type="Proteomes" id="UP001558652">
    <property type="component" value="Unassembled WGS sequence"/>
</dbReference>
<evidence type="ECO:0008006" key="4">
    <source>
        <dbReference type="Google" id="ProtNLM"/>
    </source>
</evidence>
<dbReference type="EMBL" id="JBFDAA010000005">
    <property type="protein sequence ID" value="KAL1132049.1"/>
    <property type="molecule type" value="Genomic_DNA"/>
</dbReference>
<feature type="compositionally biased region" description="Low complexity" evidence="1">
    <location>
        <begin position="219"/>
        <end position="248"/>
    </location>
</feature>
<keyword evidence="3" id="KW-1185">Reference proteome</keyword>
<comment type="caution">
    <text evidence="2">The sequence shown here is derived from an EMBL/GenBank/DDBJ whole genome shotgun (WGS) entry which is preliminary data.</text>
</comment>
<protein>
    <recommendedName>
        <fullName evidence="4">CCHC-type domain-containing protein</fullName>
    </recommendedName>
</protein>
<feature type="compositionally biased region" description="Basic and acidic residues" evidence="1">
    <location>
        <begin position="136"/>
        <end position="150"/>
    </location>
</feature>
<dbReference type="AlphaFoldDB" id="A0ABD0YNH1"/>
<accession>A0ABD0YNH1</accession>
<evidence type="ECO:0000313" key="2">
    <source>
        <dbReference type="EMBL" id="KAL1132049.1"/>
    </source>
</evidence>
<evidence type="ECO:0000313" key="3">
    <source>
        <dbReference type="Proteomes" id="UP001558652"/>
    </source>
</evidence>
<evidence type="ECO:0000256" key="1">
    <source>
        <dbReference type="SAM" id="MobiDB-lite"/>
    </source>
</evidence>
<feature type="region of interest" description="Disordered" evidence="1">
    <location>
        <begin position="186"/>
        <end position="248"/>
    </location>
</feature>
<feature type="compositionally biased region" description="Basic residues" evidence="1">
    <location>
        <begin position="125"/>
        <end position="135"/>
    </location>
</feature>
<sequence length="248" mass="28245">MVAKLKARYAGARRPVARTALKLLRMRRDSGKTPQQFAHRLHAGLRNLKERTVEWGTTDATPKIAAYEEVTREALMAEMPDKIRRQLRGGAQRSLEAAIVVVDDDEDDVRVAREEREWAIVEKRRPSHNHRHNRRHDSERQRDQRREDQRQGNQRQRKAEPQRPQVQRILCWTCGSSRHLSWACSRRRPAGPEPMEVNATAATRRGRRPSMSKRESDASDSASTSASDRLSSTCSSGSEGPSGGPTLR</sequence>
<reference evidence="2 3" key="1">
    <citation type="submission" date="2024-07" db="EMBL/GenBank/DDBJ databases">
        <title>Chromosome-level genome assembly of the water stick insect Ranatra chinensis (Heteroptera: Nepidae).</title>
        <authorList>
            <person name="Liu X."/>
        </authorList>
    </citation>
    <scope>NUCLEOTIDE SEQUENCE [LARGE SCALE GENOMIC DNA]</scope>
    <source>
        <strain evidence="2">Cailab_2021Rc</strain>
        <tissue evidence="2">Muscle</tissue>
    </source>
</reference>
<proteinExistence type="predicted"/>
<organism evidence="2 3">
    <name type="scientific">Ranatra chinensis</name>
    <dbReference type="NCBI Taxonomy" id="642074"/>
    <lineage>
        <taxon>Eukaryota</taxon>
        <taxon>Metazoa</taxon>
        <taxon>Ecdysozoa</taxon>
        <taxon>Arthropoda</taxon>
        <taxon>Hexapoda</taxon>
        <taxon>Insecta</taxon>
        <taxon>Pterygota</taxon>
        <taxon>Neoptera</taxon>
        <taxon>Paraneoptera</taxon>
        <taxon>Hemiptera</taxon>
        <taxon>Heteroptera</taxon>
        <taxon>Panheteroptera</taxon>
        <taxon>Nepomorpha</taxon>
        <taxon>Nepidae</taxon>
        <taxon>Ranatrinae</taxon>
        <taxon>Ranatra</taxon>
    </lineage>
</organism>